<proteinExistence type="predicted"/>
<evidence type="ECO:0008006" key="3">
    <source>
        <dbReference type="Google" id="ProtNLM"/>
    </source>
</evidence>
<organism evidence="1 2">
    <name type="scientific">Aquipseudomonas guryensis</name>
    <dbReference type="NCBI Taxonomy" id="2759165"/>
    <lineage>
        <taxon>Bacteria</taxon>
        <taxon>Pseudomonadati</taxon>
        <taxon>Pseudomonadota</taxon>
        <taxon>Gammaproteobacteria</taxon>
        <taxon>Pseudomonadales</taxon>
        <taxon>Pseudomonadaceae</taxon>
        <taxon>Aquipseudomonas</taxon>
    </lineage>
</organism>
<reference evidence="1 2" key="1">
    <citation type="submission" date="2020-08" db="EMBL/GenBank/DDBJ databases">
        <authorList>
            <person name="Kim C.M."/>
        </authorList>
    </citation>
    <scope>NUCLEOTIDE SEQUENCE [LARGE SCALE GENOMIC DNA]</scope>
    <source>
        <strain evidence="1 2">SR9</strain>
    </source>
</reference>
<sequence>MCRARDSVVSRAQTLGRLCRPTLQALLVAWLVTLAGCASDPPVAVSASTWRQVDRDIATASQAAAEQAREHALLSMQHWMERVYQQTDDEFIPWFSGYWTQQWLGMKVSWYKLSTGGDKDPTVSRLALYLQEQYQERVLEPVAEEDDPDQIMERSTRLYVQELDQRLQGLAQRHAVPQEQFEQRLQAVPAITQAPGASLHELLQADPLKRLPAYVGLIEHIRATPGGLRDWSTDPGIASVAQRTSERLVDELTTSSAASAVGAMVGRVAGTTLSLGVAIFTAIARENKRPQTEAQLRQNLKSAFEAEWQELMRNTDHGVLAGVHQLSWRIESGLEVPFRYQPPR</sequence>
<dbReference type="AlphaFoldDB" id="A0A7W4DET0"/>
<evidence type="ECO:0000313" key="1">
    <source>
        <dbReference type="EMBL" id="MBB1521309.1"/>
    </source>
</evidence>
<name>A0A7W4DET0_9GAMM</name>
<gene>
    <name evidence="1" type="ORF">H3H45_18855</name>
</gene>
<protein>
    <recommendedName>
        <fullName evidence="3">Lipoprotein</fullName>
    </recommendedName>
</protein>
<dbReference type="EMBL" id="JACJFN010000005">
    <property type="protein sequence ID" value="MBB1521309.1"/>
    <property type="molecule type" value="Genomic_DNA"/>
</dbReference>
<dbReference type="Proteomes" id="UP000581189">
    <property type="component" value="Unassembled WGS sequence"/>
</dbReference>
<keyword evidence="2" id="KW-1185">Reference proteome</keyword>
<comment type="caution">
    <text evidence="1">The sequence shown here is derived from an EMBL/GenBank/DDBJ whole genome shotgun (WGS) entry which is preliminary data.</text>
</comment>
<accession>A0A7W4DET0</accession>
<evidence type="ECO:0000313" key="2">
    <source>
        <dbReference type="Proteomes" id="UP000581189"/>
    </source>
</evidence>